<dbReference type="PRINTS" id="PR00385">
    <property type="entry name" value="P450"/>
</dbReference>
<dbReference type="PRINTS" id="PR00463">
    <property type="entry name" value="EP450I"/>
</dbReference>
<dbReference type="GO" id="GO:0004497">
    <property type="term" value="F:monooxygenase activity"/>
    <property type="evidence" value="ECO:0007669"/>
    <property type="project" value="UniProtKB-KW"/>
</dbReference>
<proteinExistence type="evidence at transcript level"/>
<dbReference type="EMBL" id="KP001143">
    <property type="protein sequence ID" value="AJN91188.1"/>
    <property type="molecule type" value="mRNA"/>
</dbReference>
<dbReference type="PANTHER" id="PTHR24291:SF105">
    <property type="entry name" value="CYTOCHROME P450 4P1-RELATED"/>
    <property type="match status" value="1"/>
</dbReference>
<name>A0A0C5BXG0_CNAME</name>
<evidence type="ECO:0000313" key="11">
    <source>
        <dbReference type="EMBL" id="AJN91188.1"/>
    </source>
</evidence>
<dbReference type="InterPro" id="IPR002401">
    <property type="entry name" value="Cyt_P450_E_grp-I"/>
</dbReference>
<evidence type="ECO:0000256" key="9">
    <source>
        <dbReference type="PIRSR" id="PIRSR602401-1"/>
    </source>
</evidence>
<keyword evidence="8 10" id="KW-0503">Monooxygenase</keyword>
<evidence type="ECO:0000256" key="4">
    <source>
        <dbReference type="ARBA" id="ARBA00022617"/>
    </source>
</evidence>
<evidence type="ECO:0000256" key="6">
    <source>
        <dbReference type="ARBA" id="ARBA00023002"/>
    </source>
</evidence>
<dbReference type="SUPFAM" id="SSF48264">
    <property type="entry name" value="Cytochrome P450"/>
    <property type="match status" value="1"/>
</dbReference>
<comment type="function">
    <text evidence="2">May be involved in the metabolism of insect hormones and in the breakdown of synthetic insecticides.</text>
</comment>
<keyword evidence="5 9" id="KW-0479">Metal-binding</keyword>
<dbReference type="Pfam" id="PF00067">
    <property type="entry name" value="p450"/>
    <property type="match status" value="1"/>
</dbReference>
<dbReference type="AlphaFoldDB" id="A0A0C5BXG0"/>
<evidence type="ECO:0000256" key="3">
    <source>
        <dbReference type="ARBA" id="ARBA00010617"/>
    </source>
</evidence>
<dbReference type="InterPro" id="IPR050196">
    <property type="entry name" value="Cytochrome_P450_Monoox"/>
</dbReference>
<protein>
    <submittedName>
        <fullName evidence="11">Cytochrome P450 monooxygenase CYP4CG17</fullName>
    </submittedName>
</protein>
<evidence type="ECO:0000256" key="2">
    <source>
        <dbReference type="ARBA" id="ARBA00003690"/>
    </source>
</evidence>
<dbReference type="InterPro" id="IPR001128">
    <property type="entry name" value="Cyt_P450"/>
</dbReference>
<evidence type="ECO:0000256" key="7">
    <source>
        <dbReference type="ARBA" id="ARBA00023004"/>
    </source>
</evidence>
<keyword evidence="7 9" id="KW-0408">Iron</keyword>
<comment type="similarity">
    <text evidence="3 10">Belongs to the cytochrome P450 family.</text>
</comment>
<dbReference type="InterPro" id="IPR036396">
    <property type="entry name" value="Cyt_P450_sf"/>
</dbReference>
<keyword evidence="6 10" id="KW-0560">Oxidoreductase</keyword>
<accession>A0A0C5BXG0</accession>
<keyword evidence="4 9" id="KW-0349">Heme</keyword>
<comment type="cofactor">
    <cofactor evidence="1 9">
        <name>heme</name>
        <dbReference type="ChEBI" id="CHEBI:30413"/>
    </cofactor>
</comment>
<dbReference type="CDD" id="cd20628">
    <property type="entry name" value="CYP4"/>
    <property type="match status" value="1"/>
</dbReference>
<evidence type="ECO:0000256" key="10">
    <source>
        <dbReference type="RuleBase" id="RU000461"/>
    </source>
</evidence>
<dbReference type="GO" id="GO:0020037">
    <property type="term" value="F:heme binding"/>
    <property type="evidence" value="ECO:0007669"/>
    <property type="project" value="InterPro"/>
</dbReference>
<dbReference type="GO" id="GO:0005506">
    <property type="term" value="F:iron ion binding"/>
    <property type="evidence" value="ECO:0007669"/>
    <property type="project" value="InterPro"/>
</dbReference>
<evidence type="ECO:0000256" key="5">
    <source>
        <dbReference type="ARBA" id="ARBA00022723"/>
    </source>
</evidence>
<evidence type="ECO:0000256" key="8">
    <source>
        <dbReference type="ARBA" id="ARBA00023033"/>
    </source>
</evidence>
<dbReference type="GO" id="GO:0016705">
    <property type="term" value="F:oxidoreductase activity, acting on paired donors, with incorporation or reduction of molecular oxygen"/>
    <property type="evidence" value="ECO:0007669"/>
    <property type="project" value="InterPro"/>
</dbReference>
<organism evidence="11">
    <name type="scientific">Cnaphalocrocis medinalis</name>
    <name type="common">Rice leaffolder moth</name>
    <dbReference type="NCBI Taxonomy" id="437488"/>
    <lineage>
        <taxon>Eukaryota</taxon>
        <taxon>Metazoa</taxon>
        <taxon>Ecdysozoa</taxon>
        <taxon>Arthropoda</taxon>
        <taxon>Hexapoda</taxon>
        <taxon>Insecta</taxon>
        <taxon>Pterygota</taxon>
        <taxon>Neoptera</taxon>
        <taxon>Endopterygota</taxon>
        <taxon>Lepidoptera</taxon>
        <taxon>Glossata</taxon>
        <taxon>Ditrysia</taxon>
        <taxon>Pyraloidea</taxon>
        <taxon>Crambidae</taxon>
        <taxon>Pyraustinae</taxon>
        <taxon>Cnaphalocrocis</taxon>
    </lineage>
</organism>
<dbReference type="InterPro" id="IPR017972">
    <property type="entry name" value="Cyt_P450_CS"/>
</dbReference>
<evidence type="ECO:0000256" key="1">
    <source>
        <dbReference type="ARBA" id="ARBA00001971"/>
    </source>
</evidence>
<reference evidence="11" key="1">
    <citation type="submission" date="2014-10" db="EMBL/GenBank/DDBJ databases">
        <title>Identification of cytochrome P450 monooxygenase genes in the rice leaffolder, Cnaphalocrocis medinalis.</title>
        <authorList>
            <person name="Liu S."/>
        </authorList>
    </citation>
    <scope>NUCLEOTIDE SEQUENCE</scope>
    <source>
        <strain evidence="11">HF</strain>
    </source>
</reference>
<feature type="binding site" description="axial binding residue" evidence="9">
    <location>
        <position position="446"/>
    </location>
    <ligand>
        <name>heme</name>
        <dbReference type="ChEBI" id="CHEBI:30413"/>
    </ligand>
    <ligandPart>
        <name>Fe</name>
        <dbReference type="ChEBI" id="CHEBI:18248"/>
    </ligandPart>
</feature>
<dbReference type="PANTHER" id="PTHR24291">
    <property type="entry name" value="CYTOCHROME P450 FAMILY 4"/>
    <property type="match status" value="1"/>
</dbReference>
<sequence>MIYLVACGLLVMLFMVPAYFRFSRAGRLLRKIPGSNGSFFYGNTFDVTLSPEKIFQYIRELYKKYGCITKLSGFHIRTINIYEPDDIEKVLSTTRFNEKQRPYDFLKPWLNEGLLTSNGMKWHQRRKLLTPAFHFDIRRKFLLTINEQTEQLLKTIQEEVGKEKTNVLPIMTKSTLRVMCDTSMGISNQYNTSSLAEKYFKAMHIFGSTVVHRMTRVWFYADWFFHLSPTWRTQRATIKDLHRFTNEIIRERKVAQREKSIGVDEVTDDDNGKKRGRLALLDLLLEQEAAGMIDEQGVREEVDTFMFEGHDTTAMALSFMIMAIANEPEVQDKIYEEMKSIFGSSDRSPTMDDLVEMKYLECCIKESLRLYPSVPFIARYLTEEVTLSGYRIPAHTICHIHVLDVHRRADLYPEPERFVPERFGAESAFRRHPYAYIPFSAGPRNCIGQKFAMMEMKSVLSGLVRRFRVEPVTRPGDLRYTADIVLRVTHPLYVRFKPRTDL</sequence>
<dbReference type="Gene3D" id="1.10.630.10">
    <property type="entry name" value="Cytochrome P450"/>
    <property type="match status" value="1"/>
</dbReference>
<dbReference type="PROSITE" id="PS00086">
    <property type="entry name" value="CYTOCHROME_P450"/>
    <property type="match status" value="1"/>
</dbReference>